<dbReference type="InParanoid" id="F8PZM1"/>
<protein>
    <submittedName>
        <fullName evidence="1">Uncharacterized protein</fullName>
    </submittedName>
</protein>
<evidence type="ECO:0000313" key="1">
    <source>
        <dbReference type="EMBL" id="EGN98343.1"/>
    </source>
</evidence>
<dbReference type="HOGENOM" id="CLU_866430_0_0_1"/>
<name>F8PZM1_SERL3</name>
<dbReference type="AlphaFoldDB" id="F8PZM1"/>
<dbReference type="PANTHER" id="PTHR10039:SF15">
    <property type="entry name" value="NACHT DOMAIN-CONTAINING PROTEIN"/>
    <property type="match status" value="1"/>
</dbReference>
<accession>F8PZM1</accession>
<gene>
    <name evidence="1" type="ORF">SERLA73DRAFT_153449</name>
</gene>
<evidence type="ECO:0000313" key="2">
    <source>
        <dbReference type="Proteomes" id="UP000008063"/>
    </source>
</evidence>
<dbReference type="Proteomes" id="UP000008063">
    <property type="component" value="Unassembled WGS sequence"/>
</dbReference>
<dbReference type="EMBL" id="GL945481">
    <property type="protein sequence ID" value="EGN98343.1"/>
    <property type="molecule type" value="Genomic_DNA"/>
</dbReference>
<keyword evidence="2" id="KW-1185">Reference proteome</keyword>
<reference evidence="2" key="1">
    <citation type="journal article" date="2011" name="Science">
        <title>The plant cell wall-decomposing machinery underlies the functional diversity of forest fungi.</title>
        <authorList>
            <person name="Eastwood D.C."/>
            <person name="Floudas D."/>
            <person name="Binder M."/>
            <person name="Majcherczyk A."/>
            <person name="Schneider P."/>
            <person name="Aerts A."/>
            <person name="Asiegbu F.O."/>
            <person name="Baker S.E."/>
            <person name="Barry K."/>
            <person name="Bendiksby M."/>
            <person name="Blumentritt M."/>
            <person name="Coutinho P.M."/>
            <person name="Cullen D."/>
            <person name="de Vries R.P."/>
            <person name="Gathman A."/>
            <person name="Goodell B."/>
            <person name="Henrissat B."/>
            <person name="Ihrmark K."/>
            <person name="Kauserud H."/>
            <person name="Kohler A."/>
            <person name="LaButti K."/>
            <person name="Lapidus A."/>
            <person name="Lavin J.L."/>
            <person name="Lee Y.-H."/>
            <person name="Lindquist E."/>
            <person name="Lilly W."/>
            <person name="Lucas S."/>
            <person name="Morin E."/>
            <person name="Murat C."/>
            <person name="Oguiza J.A."/>
            <person name="Park J."/>
            <person name="Pisabarro A.G."/>
            <person name="Riley R."/>
            <person name="Rosling A."/>
            <person name="Salamov A."/>
            <person name="Schmidt O."/>
            <person name="Schmutz J."/>
            <person name="Skrede I."/>
            <person name="Stenlid J."/>
            <person name="Wiebenga A."/>
            <person name="Xie X."/>
            <person name="Kuees U."/>
            <person name="Hibbett D.S."/>
            <person name="Hoffmeister D."/>
            <person name="Hoegberg N."/>
            <person name="Martin F."/>
            <person name="Grigoriev I.V."/>
            <person name="Watkinson S.C."/>
        </authorList>
    </citation>
    <scope>NUCLEOTIDE SEQUENCE [LARGE SCALE GENOMIC DNA]</scope>
    <source>
        <strain evidence="2">strain S7.3</strain>
    </source>
</reference>
<dbReference type="PANTHER" id="PTHR10039">
    <property type="entry name" value="AMELOGENIN"/>
    <property type="match status" value="1"/>
</dbReference>
<organism evidence="2">
    <name type="scientific">Serpula lacrymans var. lacrymans (strain S7.3)</name>
    <name type="common">Dry rot fungus</name>
    <dbReference type="NCBI Taxonomy" id="936435"/>
    <lineage>
        <taxon>Eukaryota</taxon>
        <taxon>Fungi</taxon>
        <taxon>Dikarya</taxon>
        <taxon>Basidiomycota</taxon>
        <taxon>Agaricomycotina</taxon>
        <taxon>Agaricomycetes</taxon>
        <taxon>Agaricomycetidae</taxon>
        <taxon>Boletales</taxon>
        <taxon>Coniophorineae</taxon>
        <taxon>Serpulaceae</taxon>
        <taxon>Serpula</taxon>
    </lineage>
</organism>
<sequence length="321" mass="36654">MVHAIVITFVNGLWTQARLGVLKAPGFSLSAAELVDVEGVVQAESVDARYGHLNDVHDHEGFQVNNDICGLRVTLSKFDKREWVIEYSRKCEDALVPGILKYMVYVHNLIVRAIQPALGGPFLHQSTQKANNLVTSLFKQPVQDFTPTFGRVKIEYKSHREKEVQPTLSEYIEGRIRSGNLTQLGRLLASRRLDVRRKILNRLPEKVQGMFLLCRLHLDSLACKVTPHAVLDALNHLPKGLDEAYDETMKRIYALGEERRLLALKAIILITYVFEPLRTQQFLEAIAFSCDLSEINEDDLVDENHHIGYMCWPGYYRRNKS</sequence>
<dbReference type="STRING" id="936435.F8PZM1"/>
<proteinExistence type="predicted"/>
<dbReference type="OrthoDB" id="3036502at2759"/>